<gene>
    <name evidence="3" type="ORF">HRI_004718500</name>
</gene>
<dbReference type="InterPro" id="IPR001584">
    <property type="entry name" value="Integrase_cat-core"/>
</dbReference>
<dbReference type="GO" id="GO:0003676">
    <property type="term" value="F:nucleic acid binding"/>
    <property type="evidence" value="ECO:0007669"/>
    <property type="project" value="InterPro"/>
</dbReference>
<protein>
    <recommendedName>
        <fullName evidence="2">Integrase catalytic domain-containing protein</fullName>
    </recommendedName>
</protein>
<keyword evidence="4" id="KW-1185">Reference proteome</keyword>
<evidence type="ECO:0000256" key="1">
    <source>
        <dbReference type="SAM" id="MobiDB-lite"/>
    </source>
</evidence>
<feature type="domain" description="Integrase catalytic" evidence="2">
    <location>
        <begin position="1"/>
        <end position="104"/>
    </location>
</feature>
<dbReference type="InterPro" id="IPR057670">
    <property type="entry name" value="SH3_retrovirus"/>
</dbReference>
<dbReference type="EMBL" id="BSYR01000056">
    <property type="protein sequence ID" value="GMJ10493.1"/>
    <property type="molecule type" value="Genomic_DNA"/>
</dbReference>
<dbReference type="PROSITE" id="PS50994">
    <property type="entry name" value="INTEGRASE"/>
    <property type="match status" value="1"/>
</dbReference>
<dbReference type="Pfam" id="PF25597">
    <property type="entry name" value="SH3_retrovirus"/>
    <property type="match status" value="1"/>
</dbReference>
<dbReference type="SUPFAM" id="SSF56672">
    <property type="entry name" value="DNA/RNA polymerases"/>
    <property type="match status" value="1"/>
</dbReference>
<dbReference type="InterPro" id="IPR013103">
    <property type="entry name" value="RVT_2"/>
</dbReference>
<accession>A0A9W7MMH0</accession>
<dbReference type="SUPFAM" id="SSF53098">
    <property type="entry name" value="Ribonuclease H-like"/>
    <property type="match status" value="1"/>
</dbReference>
<dbReference type="Gene3D" id="3.30.420.10">
    <property type="entry name" value="Ribonuclease H-like superfamily/Ribonuclease H"/>
    <property type="match status" value="1"/>
</dbReference>
<name>A0A9W7MMH0_HIBTR</name>
<reference evidence="3" key="1">
    <citation type="submission" date="2023-05" db="EMBL/GenBank/DDBJ databases">
        <title>Genome and transcriptome analyses reveal genes involved in the formation of fine ridges on petal epidermal cells in Hibiscus trionum.</title>
        <authorList>
            <person name="Koshimizu S."/>
            <person name="Masuda S."/>
            <person name="Ishii T."/>
            <person name="Shirasu K."/>
            <person name="Hoshino A."/>
            <person name="Arita M."/>
        </authorList>
    </citation>
    <scope>NUCLEOTIDE SEQUENCE</scope>
    <source>
        <strain evidence="3">Hamamatsu line</strain>
    </source>
</reference>
<dbReference type="CDD" id="cd09272">
    <property type="entry name" value="RNase_HI_RT_Ty1"/>
    <property type="match status" value="1"/>
</dbReference>
<dbReference type="Pfam" id="PF07727">
    <property type="entry name" value="RVT_2"/>
    <property type="match status" value="1"/>
</dbReference>
<dbReference type="GO" id="GO:0015074">
    <property type="term" value="P:DNA integration"/>
    <property type="evidence" value="ECO:0007669"/>
    <property type="project" value="InterPro"/>
</dbReference>
<sequence>MVKTQFGYDLKVFRSDNALELCFTDLFASLGIHHFSCVETPQQNAVVERKHQHLLAVARALFFQSRIPERFWGDCVLTATFFINRLPSPLLGGKSPFELLHDHPPDYQSLRVFGSLCFVSTLRAHRDKFSERALPGVFIGYAPGMKGYKIYILKTRSIVVSRDVVFHEEIFPFHTLTNFEAMVDPFPDVSLPNGVSVSIPDPSSQFDHHRVPSRVHDAEIIVENTTLVEPLVDTASVVNSHAEPVVPSPVEPVIESTTEPVVEDEPDTVLTGDTEPIISSDHVSPIGVTSDIAPIVVPAQHLGPIDQPRRSVRVVRKPSYLHNYYCNATSSCSYPIEDYLPPQLSSSYAAFLANLSTSIEPSFYHQAVKVPEWRVAMQDELRAMENLQTWTVVSLPPGKQPIDCKWVYRIKHNSDGTIDRYKARLVAKGFTQVEGIDYTDTFSLVAKMTSFKVLLSFAVVHDWHLLQLDVNNAFLNGSLDEEVYMKLPLGYQTDVQGPDLVCKLQKSIYGLKQASRQWFQTFHAVVLKFGFTQSPSEHSFFIKGSSDDLIALLVYVDDVVLAGKHLASLLNVQNFLKEHFKLKKLGSLKYFLGFEISQNQDGITLCQRHYALQLLEDTGSLGKKPVDLPIIANHKLNMNEGELLPDPQIYRRLIGRLLYLTHTRPDITYDVHLLSQFVSMPRVPHLHAAHHLLSYIKKAPALGLFFSSKSSLQLSCFVDSDYSACPDTRRSITGFCTYLGTNLISWKSKKQHTVSRSSCEAEYRAMATATCELVWLAALLSSFNIDASPVFLYCDNQAAIHLALNQVFHERTKHIKVDCHFVREKLNSGFLKLFHVRSKGQLADIFTKALHSPAFSDFVFKMGLTNVHPSPF</sequence>
<organism evidence="3 4">
    <name type="scientific">Hibiscus trionum</name>
    <name type="common">Flower of an hour</name>
    <dbReference type="NCBI Taxonomy" id="183268"/>
    <lineage>
        <taxon>Eukaryota</taxon>
        <taxon>Viridiplantae</taxon>
        <taxon>Streptophyta</taxon>
        <taxon>Embryophyta</taxon>
        <taxon>Tracheophyta</taxon>
        <taxon>Spermatophyta</taxon>
        <taxon>Magnoliopsida</taxon>
        <taxon>eudicotyledons</taxon>
        <taxon>Gunneridae</taxon>
        <taxon>Pentapetalae</taxon>
        <taxon>rosids</taxon>
        <taxon>malvids</taxon>
        <taxon>Malvales</taxon>
        <taxon>Malvaceae</taxon>
        <taxon>Malvoideae</taxon>
        <taxon>Hibiscus</taxon>
    </lineage>
</organism>
<feature type="region of interest" description="Disordered" evidence="1">
    <location>
        <begin position="256"/>
        <end position="283"/>
    </location>
</feature>
<comment type="caution">
    <text evidence="3">The sequence shown here is derived from an EMBL/GenBank/DDBJ whole genome shotgun (WGS) entry which is preliminary data.</text>
</comment>
<dbReference type="Proteomes" id="UP001165190">
    <property type="component" value="Unassembled WGS sequence"/>
</dbReference>
<evidence type="ECO:0000259" key="2">
    <source>
        <dbReference type="PROSITE" id="PS50994"/>
    </source>
</evidence>
<dbReference type="OrthoDB" id="1617351at2759"/>
<dbReference type="PANTHER" id="PTHR11439:SF470">
    <property type="entry name" value="CYSTEINE-RICH RLK (RECEPTOR-LIKE PROTEIN KINASE) 8"/>
    <property type="match status" value="1"/>
</dbReference>
<evidence type="ECO:0000313" key="3">
    <source>
        <dbReference type="EMBL" id="GMJ10493.1"/>
    </source>
</evidence>
<dbReference type="PANTHER" id="PTHR11439">
    <property type="entry name" value="GAG-POL-RELATED RETROTRANSPOSON"/>
    <property type="match status" value="1"/>
</dbReference>
<evidence type="ECO:0000313" key="4">
    <source>
        <dbReference type="Proteomes" id="UP001165190"/>
    </source>
</evidence>
<proteinExistence type="predicted"/>
<dbReference type="InterPro" id="IPR012337">
    <property type="entry name" value="RNaseH-like_sf"/>
</dbReference>
<dbReference type="InterPro" id="IPR043502">
    <property type="entry name" value="DNA/RNA_pol_sf"/>
</dbReference>
<dbReference type="InterPro" id="IPR036397">
    <property type="entry name" value="RNaseH_sf"/>
</dbReference>
<dbReference type="AlphaFoldDB" id="A0A9W7MMH0"/>